<reference evidence="2" key="1">
    <citation type="journal article" date="2014" name="Stand. Genomic Sci.">
        <title>Genome sequence of the exopolysaccharide-producing Salipiger mucosus type strain (DSM 16094(T)), a moderately halophilic member of the Roseobacter clade.</title>
        <authorList>
            <person name="Riedel T."/>
            <person name="Spring S."/>
            <person name="Fiebig A."/>
            <person name="Petersen J."/>
            <person name="Kyrpides N.C."/>
            <person name="Goker M."/>
            <person name="Klenk H.P."/>
        </authorList>
    </citation>
    <scope>NUCLEOTIDE SEQUENCE [LARGE SCALE GENOMIC DNA]</scope>
    <source>
        <strain evidence="2">DSM 16094</strain>
    </source>
</reference>
<evidence type="ECO:0000313" key="1">
    <source>
        <dbReference type="EMBL" id="EPX75550.1"/>
    </source>
</evidence>
<organism evidence="1 2">
    <name type="scientific">Salipiger mucosus DSM 16094</name>
    <dbReference type="NCBI Taxonomy" id="1123237"/>
    <lineage>
        <taxon>Bacteria</taxon>
        <taxon>Pseudomonadati</taxon>
        <taxon>Pseudomonadota</taxon>
        <taxon>Alphaproteobacteria</taxon>
        <taxon>Rhodobacterales</taxon>
        <taxon>Roseobacteraceae</taxon>
        <taxon>Salipiger</taxon>
    </lineage>
</organism>
<dbReference type="Proteomes" id="UP000015347">
    <property type="component" value="Unassembled WGS sequence"/>
</dbReference>
<sequence length="44" mass="4913">MRTAPNGVEMPFDLDADLSQTVLTSLDRLRAGPANGREEKVRQR</sequence>
<dbReference type="AlphaFoldDB" id="S9RBR1"/>
<dbReference type="EMBL" id="APVH01000075">
    <property type="protein sequence ID" value="EPX75550.1"/>
    <property type="molecule type" value="Genomic_DNA"/>
</dbReference>
<protein>
    <submittedName>
        <fullName evidence="1">Uncharacterized protein</fullName>
    </submittedName>
</protein>
<dbReference type="HOGENOM" id="CLU_3221822_0_0_5"/>
<gene>
    <name evidence="1" type="ORF">Salmuc_03184</name>
</gene>
<accession>S9RBR1</accession>
<name>S9RBR1_9RHOB</name>
<proteinExistence type="predicted"/>
<evidence type="ECO:0000313" key="2">
    <source>
        <dbReference type="Proteomes" id="UP000015347"/>
    </source>
</evidence>
<comment type="caution">
    <text evidence="1">The sequence shown here is derived from an EMBL/GenBank/DDBJ whole genome shotgun (WGS) entry which is preliminary data.</text>
</comment>
<keyword evidence="2" id="KW-1185">Reference proteome</keyword>